<name>G0SGB2_CHATD</name>
<dbReference type="OrthoDB" id="71437at2759"/>
<proteinExistence type="predicted"/>
<dbReference type="KEGG" id="cthr:CTHT_0065700"/>
<keyword evidence="2" id="KW-1185">Reference proteome</keyword>
<accession>G0SGB2</accession>
<dbReference type="HOGENOM" id="CLU_062358_0_0_1"/>
<dbReference type="EMBL" id="GL988047">
    <property type="protein sequence ID" value="EGS17251.1"/>
    <property type="molecule type" value="Genomic_DNA"/>
</dbReference>
<dbReference type="InterPro" id="IPR046312">
    <property type="entry name" value="DUF6454"/>
</dbReference>
<dbReference type="RefSeq" id="XP_006696869.1">
    <property type="nucleotide sequence ID" value="XM_006696806.1"/>
</dbReference>
<protein>
    <submittedName>
        <fullName evidence="1">Uncharacterized protein</fullName>
    </submittedName>
</protein>
<gene>
    <name evidence="1" type="ORF">CTHT_0065700</name>
</gene>
<evidence type="ECO:0000313" key="2">
    <source>
        <dbReference type="Proteomes" id="UP000008066"/>
    </source>
</evidence>
<dbReference type="OMA" id="FIDYQDC"/>
<dbReference type="Pfam" id="PF20055">
    <property type="entry name" value="DUF6454"/>
    <property type="match status" value="1"/>
</dbReference>
<dbReference type="SUPFAM" id="SSF75011">
    <property type="entry name" value="3-carboxy-cis,cis-mucoante lactonizing enzyme"/>
    <property type="match status" value="1"/>
</dbReference>
<evidence type="ECO:0000313" key="1">
    <source>
        <dbReference type="EMBL" id="EGS17251.1"/>
    </source>
</evidence>
<organism evidence="2">
    <name type="scientific">Chaetomium thermophilum (strain DSM 1495 / CBS 144.50 / IMI 039719)</name>
    <name type="common">Thermochaetoides thermophila</name>
    <dbReference type="NCBI Taxonomy" id="759272"/>
    <lineage>
        <taxon>Eukaryota</taxon>
        <taxon>Fungi</taxon>
        <taxon>Dikarya</taxon>
        <taxon>Ascomycota</taxon>
        <taxon>Pezizomycotina</taxon>
        <taxon>Sordariomycetes</taxon>
        <taxon>Sordariomycetidae</taxon>
        <taxon>Sordariales</taxon>
        <taxon>Chaetomiaceae</taxon>
        <taxon>Thermochaetoides</taxon>
    </lineage>
</organism>
<dbReference type="GeneID" id="18260608"/>
<dbReference type="Proteomes" id="UP000008066">
    <property type="component" value="Unassembled WGS sequence"/>
</dbReference>
<dbReference type="eggNOG" id="ENOG502SMA1">
    <property type="taxonomic scope" value="Eukaryota"/>
</dbReference>
<sequence length="369" mass="40265">MADLIRDVLSYIPASSRQKVVDASSKMMNAVAAINAVNATALLTLFSTISPAIRSVNVTIHQPGVAIAPSPLPAPNPSSHSEEIIRQFVQLDRTTKWALVEKIAFEGDTYEPEGIVRLGDGERYFVASFQRIYPLPGDNSPNPHYEGFAHLLIFDSQGSRVASATLTESGAAEHHAGGIDYDGTHIWATLGQNKPGPNSTATLVRIDPETLHVEPMLRAADHLGAAVHDVETGNVLTLNWGARKAYVWNLRYKAAPQPAFTQPRALVANPSHWVDYQDCKFLGHSQRFGFRPVMICSGITKLYGAVIGGVSLVDMESMVPLYEVPLTMRSDQGALVTKNPMDVAIVDGKLRLFFLPDERNSTLYTFEAA</sequence>
<dbReference type="AlphaFoldDB" id="G0SGB2"/>
<reference evidence="1 2" key="1">
    <citation type="journal article" date="2011" name="Cell">
        <title>Insight into structure and assembly of the nuclear pore complex by utilizing the genome of a eukaryotic thermophile.</title>
        <authorList>
            <person name="Amlacher S."/>
            <person name="Sarges P."/>
            <person name="Flemming D."/>
            <person name="van Noort V."/>
            <person name="Kunze R."/>
            <person name="Devos D.P."/>
            <person name="Arumugam M."/>
            <person name="Bork P."/>
            <person name="Hurt E."/>
        </authorList>
    </citation>
    <scope>NUCLEOTIDE SEQUENCE [LARGE SCALE GENOMIC DNA]</scope>
    <source>
        <strain evidence="2">DSM 1495 / CBS 144.50 / IMI 039719</strain>
    </source>
</reference>